<dbReference type="OrthoDB" id="3533156at2"/>
<dbReference type="PROSITE" id="PS51186">
    <property type="entry name" value="GNAT"/>
    <property type="match status" value="1"/>
</dbReference>
<dbReference type="InterPro" id="IPR000182">
    <property type="entry name" value="GNAT_dom"/>
</dbReference>
<comment type="caution">
    <text evidence="2">The sequence shown here is derived from an EMBL/GenBank/DDBJ whole genome shotgun (WGS) entry which is preliminary data.</text>
</comment>
<evidence type="ECO:0000259" key="1">
    <source>
        <dbReference type="PROSITE" id="PS51186"/>
    </source>
</evidence>
<evidence type="ECO:0000313" key="2">
    <source>
        <dbReference type="EMBL" id="RYU10705.1"/>
    </source>
</evidence>
<dbReference type="PANTHER" id="PTHR43792">
    <property type="entry name" value="GNAT FAMILY, PUTATIVE (AFU_ORTHOLOGUE AFUA_3G00765)-RELATED-RELATED"/>
    <property type="match status" value="1"/>
</dbReference>
<dbReference type="InterPro" id="IPR051531">
    <property type="entry name" value="N-acetyltransferase"/>
</dbReference>
<keyword evidence="2" id="KW-0808">Transferase</keyword>
<feature type="domain" description="N-acetyltransferase" evidence="1">
    <location>
        <begin position="8"/>
        <end position="173"/>
    </location>
</feature>
<dbReference type="InterPro" id="IPR016181">
    <property type="entry name" value="Acyl_CoA_acyltransferase"/>
</dbReference>
<evidence type="ECO:0000313" key="3">
    <source>
        <dbReference type="Proteomes" id="UP000291189"/>
    </source>
</evidence>
<dbReference type="PANTHER" id="PTHR43792:SF1">
    <property type="entry name" value="N-ACETYLTRANSFERASE DOMAIN-CONTAINING PROTEIN"/>
    <property type="match status" value="1"/>
</dbReference>
<dbReference type="Proteomes" id="UP000291189">
    <property type="component" value="Unassembled WGS sequence"/>
</dbReference>
<proteinExistence type="predicted"/>
<sequence length="180" mass="20084">MTLETDRTRLRLWRTDEADRFLDTYSRWEVSRWLGRAPNLLRSREDAVTRIERWTERTTADPDRGLWAIERKDDRTVAGTVLLVPIPDAADGAIEVGWHLHPDAWGHGFATEAARAVVARAFAQGLPEVVAVVTPGNDASVRVAQRVGLLHEGLTDHYYGTTMELFRLVSPLPGDASGAD</sequence>
<dbReference type="Gene3D" id="3.40.630.30">
    <property type="match status" value="1"/>
</dbReference>
<reference evidence="2 3" key="1">
    <citation type="submission" date="2019-01" db="EMBL/GenBank/DDBJ databases">
        <title>Nocardioides guangzhouensis sp. nov., an actinobacterium isolated from soil.</title>
        <authorList>
            <person name="Fu Y."/>
            <person name="Cai Y."/>
            <person name="Lin Z."/>
            <person name="Chen P."/>
        </authorList>
    </citation>
    <scope>NUCLEOTIDE SEQUENCE [LARGE SCALE GENOMIC DNA]</scope>
    <source>
        <strain evidence="2 3">NBRC 105384</strain>
    </source>
</reference>
<name>A0A4Q5J0B6_9ACTN</name>
<dbReference type="RefSeq" id="WP_129988296.1">
    <property type="nucleotide sequence ID" value="NZ_SDPU01000028.1"/>
</dbReference>
<protein>
    <submittedName>
        <fullName evidence="2">N-acetyltransferase</fullName>
    </submittedName>
</protein>
<organism evidence="2 3">
    <name type="scientific">Nocardioides iriomotensis</name>
    <dbReference type="NCBI Taxonomy" id="715784"/>
    <lineage>
        <taxon>Bacteria</taxon>
        <taxon>Bacillati</taxon>
        <taxon>Actinomycetota</taxon>
        <taxon>Actinomycetes</taxon>
        <taxon>Propionibacteriales</taxon>
        <taxon>Nocardioidaceae</taxon>
        <taxon>Nocardioides</taxon>
    </lineage>
</organism>
<dbReference type="EMBL" id="SDPU01000028">
    <property type="protein sequence ID" value="RYU10705.1"/>
    <property type="molecule type" value="Genomic_DNA"/>
</dbReference>
<dbReference type="SUPFAM" id="SSF55729">
    <property type="entry name" value="Acyl-CoA N-acyltransferases (Nat)"/>
    <property type="match status" value="1"/>
</dbReference>
<dbReference type="AlphaFoldDB" id="A0A4Q5J0B6"/>
<keyword evidence="3" id="KW-1185">Reference proteome</keyword>
<gene>
    <name evidence="2" type="ORF">ETU37_15715</name>
</gene>
<dbReference type="Pfam" id="PF13302">
    <property type="entry name" value="Acetyltransf_3"/>
    <property type="match status" value="1"/>
</dbReference>
<accession>A0A4Q5J0B6</accession>
<dbReference type="GO" id="GO:0016747">
    <property type="term" value="F:acyltransferase activity, transferring groups other than amino-acyl groups"/>
    <property type="evidence" value="ECO:0007669"/>
    <property type="project" value="InterPro"/>
</dbReference>